<accession>A0A843X1G1</accession>
<name>A0A843X1G1_COLES</name>
<sequence length="121" mass="13508">MGCFRGLCTQCEQCGPVIPAHLHCWFTVWNRGGGRRRDLNAAALLDAIPGTAFVTRGSGFRLASDREDAFKGFKRGFYLGRDFNQSFKSFVSARQSRGGSVRRRGDAVKLLRRISVVFGFQ</sequence>
<dbReference type="Proteomes" id="UP000652761">
    <property type="component" value="Unassembled WGS sequence"/>
</dbReference>
<gene>
    <name evidence="1" type="ORF">Taro_047680</name>
</gene>
<evidence type="ECO:0000313" key="1">
    <source>
        <dbReference type="EMBL" id="MQM14746.1"/>
    </source>
</evidence>
<organism evidence="1 2">
    <name type="scientific">Colocasia esculenta</name>
    <name type="common">Wild taro</name>
    <name type="synonym">Arum esculentum</name>
    <dbReference type="NCBI Taxonomy" id="4460"/>
    <lineage>
        <taxon>Eukaryota</taxon>
        <taxon>Viridiplantae</taxon>
        <taxon>Streptophyta</taxon>
        <taxon>Embryophyta</taxon>
        <taxon>Tracheophyta</taxon>
        <taxon>Spermatophyta</taxon>
        <taxon>Magnoliopsida</taxon>
        <taxon>Liliopsida</taxon>
        <taxon>Araceae</taxon>
        <taxon>Aroideae</taxon>
        <taxon>Colocasieae</taxon>
        <taxon>Colocasia</taxon>
    </lineage>
</organism>
<proteinExistence type="predicted"/>
<protein>
    <submittedName>
        <fullName evidence="1">Uncharacterized protein</fullName>
    </submittedName>
</protein>
<reference evidence="1" key="1">
    <citation type="submission" date="2017-07" db="EMBL/GenBank/DDBJ databases">
        <title>Taro Niue Genome Assembly and Annotation.</title>
        <authorList>
            <person name="Atibalentja N."/>
            <person name="Keating K."/>
            <person name="Fields C.J."/>
        </authorList>
    </citation>
    <scope>NUCLEOTIDE SEQUENCE</scope>
    <source>
        <strain evidence="1">Niue_2</strain>
        <tissue evidence="1">Leaf</tissue>
    </source>
</reference>
<comment type="caution">
    <text evidence="1">The sequence shown here is derived from an EMBL/GenBank/DDBJ whole genome shotgun (WGS) entry which is preliminary data.</text>
</comment>
<dbReference type="AlphaFoldDB" id="A0A843X1G1"/>
<evidence type="ECO:0000313" key="2">
    <source>
        <dbReference type="Proteomes" id="UP000652761"/>
    </source>
</evidence>
<keyword evidence="2" id="KW-1185">Reference proteome</keyword>
<dbReference type="EMBL" id="NMUH01006214">
    <property type="protein sequence ID" value="MQM14746.1"/>
    <property type="molecule type" value="Genomic_DNA"/>
</dbReference>